<name>A0ABV8PJ24_9FLAO</name>
<dbReference type="PANTHER" id="PTHR31793">
    <property type="entry name" value="4-HYDROXYBENZOYL-COA THIOESTERASE FAMILY MEMBER"/>
    <property type="match status" value="1"/>
</dbReference>
<dbReference type="NCBIfam" id="TIGR00051">
    <property type="entry name" value="YbgC/FadM family acyl-CoA thioesterase"/>
    <property type="match status" value="1"/>
</dbReference>
<evidence type="ECO:0000256" key="2">
    <source>
        <dbReference type="ARBA" id="ARBA00022801"/>
    </source>
</evidence>
<dbReference type="Gene3D" id="3.10.129.10">
    <property type="entry name" value="Hotdog Thioesterase"/>
    <property type="match status" value="1"/>
</dbReference>
<dbReference type="GO" id="GO:0016787">
    <property type="term" value="F:hydrolase activity"/>
    <property type="evidence" value="ECO:0007669"/>
    <property type="project" value="UniProtKB-KW"/>
</dbReference>
<sequence length="132" mass="15277">MGLNLHSFRVRYSETDQMGVVYHGNYAQYLEMGRVEWLRALGVTYKSMEDNGIMLPVISLHIDYKKSALYDDLITVETQLKNKPMVKIEFDYKVLNESKELLATANTVLAFMDKNTGKPIKCPDYILEKLDF</sequence>
<dbReference type="CDD" id="cd00586">
    <property type="entry name" value="4HBT"/>
    <property type="match status" value="1"/>
</dbReference>
<proteinExistence type="inferred from homology"/>
<protein>
    <submittedName>
        <fullName evidence="3">Acyl-CoA thioesterase</fullName>
        <ecNumber evidence="3">3.1.2.-</ecNumber>
    </submittedName>
</protein>
<evidence type="ECO:0000313" key="3">
    <source>
        <dbReference type="EMBL" id="MFC4219962.1"/>
    </source>
</evidence>
<keyword evidence="2 3" id="KW-0378">Hydrolase</keyword>
<dbReference type="InterPro" id="IPR050563">
    <property type="entry name" value="4-hydroxybenzoyl-CoA_TE"/>
</dbReference>
<comment type="caution">
    <text evidence="3">The sequence shown here is derived from an EMBL/GenBank/DDBJ whole genome shotgun (WGS) entry which is preliminary data.</text>
</comment>
<keyword evidence="4" id="KW-1185">Reference proteome</keyword>
<dbReference type="InterPro" id="IPR006684">
    <property type="entry name" value="YbgC/YbaW"/>
</dbReference>
<dbReference type="EMBL" id="JBHSCL010000004">
    <property type="protein sequence ID" value="MFC4219962.1"/>
    <property type="molecule type" value="Genomic_DNA"/>
</dbReference>
<dbReference type="EC" id="3.1.2.-" evidence="3"/>
<dbReference type="Pfam" id="PF13279">
    <property type="entry name" value="4HBT_2"/>
    <property type="match status" value="1"/>
</dbReference>
<dbReference type="InterPro" id="IPR008272">
    <property type="entry name" value="HB-CoA_thioesterase_AS"/>
</dbReference>
<comment type="similarity">
    <text evidence="1">Belongs to the 4-hydroxybenzoyl-CoA thioesterase family.</text>
</comment>
<dbReference type="RefSeq" id="WP_379763300.1">
    <property type="nucleotide sequence ID" value="NZ_JBHSCL010000004.1"/>
</dbReference>
<dbReference type="InterPro" id="IPR029069">
    <property type="entry name" value="HotDog_dom_sf"/>
</dbReference>
<dbReference type="SUPFAM" id="SSF54637">
    <property type="entry name" value="Thioesterase/thiol ester dehydrase-isomerase"/>
    <property type="match status" value="1"/>
</dbReference>
<evidence type="ECO:0000256" key="1">
    <source>
        <dbReference type="ARBA" id="ARBA00005953"/>
    </source>
</evidence>
<accession>A0ABV8PJ24</accession>
<evidence type="ECO:0000313" key="4">
    <source>
        <dbReference type="Proteomes" id="UP001595841"/>
    </source>
</evidence>
<reference evidence="4" key="1">
    <citation type="journal article" date="2019" name="Int. J. Syst. Evol. Microbiol.">
        <title>The Global Catalogue of Microorganisms (GCM) 10K type strain sequencing project: providing services to taxonomists for standard genome sequencing and annotation.</title>
        <authorList>
            <consortium name="The Broad Institute Genomics Platform"/>
            <consortium name="The Broad Institute Genome Sequencing Center for Infectious Disease"/>
            <person name="Wu L."/>
            <person name="Ma J."/>
        </authorList>
    </citation>
    <scope>NUCLEOTIDE SEQUENCE [LARGE SCALE GENOMIC DNA]</scope>
    <source>
        <strain evidence="4">CGMCC 1.15774</strain>
    </source>
</reference>
<dbReference type="Proteomes" id="UP001595841">
    <property type="component" value="Unassembled WGS sequence"/>
</dbReference>
<dbReference type="PANTHER" id="PTHR31793:SF27">
    <property type="entry name" value="NOVEL THIOESTERASE SUPERFAMILY DOMAIN AND SAPOSIN A-TYPE DOMAIN CONTAINING PROTEIN (0610012H03RIK)"/>
    <property type="match status" value="1"/>
</dbReference>
<dbReference type="PROSITE" id="PS01328">
    <property type="entry name" value="4HBCOA_THIOESTERASE"/>
    <property type="match status" value="1"/>
</dbReference>
<dbReference type="PIRSF" id="PIRSF003230">
    <property type="entry name" value="YbgC"/>
    <property type="match status" value="1"/>
</dbReference>
<organism evidence="3 4">
    <name type="scientific">Flagellimonas marina</name>
    <dbReference type="NCBI Taxonomy" id="1775168"/>
    <lineage>
        <taxon>Bacteria</taxon>
        <taxon>Pseudomonadati</taxon>
        <taxon>Bacteroidota</taxon>
        <taxon>Flavobacteriia</taxon>
        <taxon>Flavobacteriales</taxon>
        <taxon>Flavobacteriaceae</taxon>
        <taxon>Flagellimonas</taxon>
    </lineage>
</organism>
<gene>
    <name evidence="3" type="ORF">ACFOWS_07450</name>
</gene>